<evidence type="ECO:0000256" key="5">
    <source>
        <dbReference type="PIRSR" id="PIRSR001227-1"/>
    </source>
</evidence>
<proteinExistence type="inferred from homology"/>
<dbReference type="GO" id="GO:0046872">
    <property type="term" value="F:metal ion binding"/>
    <property type="evidence" value="ECO:0007669"/>
    <property type="project" value="UniProtKB-KW"/>
</dbReference>
<feature type="compositionally biased region" description="Acidic residues" evidence="7">
    <location>
        <begin position="61"/>
        <end position="70"/>
    </location>
</feature>
<dbReference type="PANTHER" id="PTHR34218">
    <property type="entry name" value="PEPTIDASE S45 PENICILLIN AMIDASE"/>
    <property type="match status" value="1"/>
</dbReference>
<dbReference type="SUPFAM" id="SSF56235">
    <property type="entry name" value="N-terminal nucleophile aminohydrolases (Ntn hydrolases)"/>
    <property type="match status" value="1"/>
</dbReference>
<dbReference type="Gene3D" id="2.30.120.10">
    <property type="match status" value="1"/>
</dbReference>
<dbReference type="Gene3D" id="1.10.439.10">
    <property type="entry name" value="Penicillin Amidohydrolase, domain 1"/>
    <property type="match status" value="1"/>
</dbReference>
<gene>
    <name evidence="8" type="ORF">FIV42_16700</name>
</gene>
<dbReference type="PANTHER" id="PTHR34218:SF3">
    <property type="entry name" value="ACYL-HOMOSERINE LACTONE ACYLASE PVDQ"/>
    <property type="match status" value="1"/>
</dbReference>
<evidence type="ECO:0000256" key="3">
    <source>
        <dbReference type="ARBA" id="ARBA00022801"/>
    </source>
</evidence>
<dbReference type="Pfam" id="PF01804">
    <property type="entry name" value="Penicil_amidase"/>
    <property type="match status" value="1"/>
</dbReference>
<keyword evidence="4" id="KW-0865">Zymogen</keyword>
<dbReference type="Gene3D" id="3.60.20.10">
    <property type="entry name" value="Glutamine Phosphoribosylpyrophosphate, subunit 1, domain 1"/>
    <property type="match status" value="1"/>
</dbReference>
<dbReference type="Gene3D" id="1.10.1400.10">
    <property type="match status" value="1"/>
</dbReference>
<dbReference type="EMBL" id="CP041186">
    <property type="protein sequence ID" value="QDG52317.1"/>
    <property type="molecule type" value="Genomic_DNA"/>
</dbReference>
<dbReference type="PIRSF" id="PIRSF001227">
    <property type="entry name" value="Pen_acylase"/>
    <property type="match status" value="1"/>
</dbReference>
<keyword evidence="9" id="KW-1185">Reference proteome</keyword>
<sequence>MNDQRDESRARWGLQMSGVAGKVLLAAALSLGVAATGCSDEEEKKEEPIVDAGSDAADTNDMGDADDDAGDATQSQAVRIDGLSAPVKVQFDPSGVLHIDCQTDLDCYAAQGYFHADHRFFEMDLIRRQTRGQLSQVIGQLGLDGDKQFRHLMTTRDGTPLEEAYLAQVSDETRAMLDAYANGVNAWLADMRAGENDATLTREYEFPLVAADNIRDWEPADTIALYLQLAYQLSETATDDLFRGEMATRLDPEVAADLFSVKPGLESNTMQASGVDPSTMIRSNLGGALDPAVMRAAKERLHPAMDAMAAARKRFDDNPSLLFGPRNGEDGSNNWVVAPSRTANGKAILADDPHLSLNNPAIWYFVELDSKTNGEGNLHVVGASVPAVPGIVVGHNNDVAWGVTTARLDLADAYIEELNDDGTAVMFNGQEVPLLQKDFTFETSDGQSITETFEWVPHHGPLISKDVANNRGVSIKWVLNEAGNDIDFLNDLMTATTTAEAMDALGPVRAINQNWIFMDRAGSIGWNPKGAIPNRPFATTELPNWLPLPGDGSAEWDGYLSEADSPKMVDPSAGFIATANNDMDGSYTDGDPTNDGHSPWQSPPAYGHRHKRIVELIEEGGNSHTVDTMHEIQADTYVLHGEVLVPHILQVANDNADQVGDEAQKVVDALADWQYTCPTGLDGTDPNASPKSSDADEARESIGCAAFHVMLPYLTEAVFADEIAEGSSYETLANWYSLQSALIYVFDAPGELNRGEDYFDDVSTDASAETKTDVVLEVLDTTAAKLAEDTVFASSTPDDWRWGRIHWVKFTSLFASAGVSLFDNGPFANDGGFSTVDVANPTGRAGDFDDSWNHPNGPSLRVVFEATDDGIDAWFQLPGGQDHHEDSEFYGSLIDEWLSNTPTELLYDRDEVDAAAVETIEVQPAE</sequence>
<evidence type="ECO:0000313" key="8">
    <source>
        <dbReference type="EMBL" id="QDG52317.1"/>
    </source>
</evidence>
<feature type="region of interest" description="Disordered" evidence="7">
    <location>
        <begin position="36"/>
        <end position="72"/>
    </location>
</feature>
<dbReference type="InterPro" id="IPR029055">
    <property type="entry name" value="Ntn_hydrolases_N"/>
</dbReference>
<reference evidence="8 9" key="1">
    <citation type="submission" date="2019-06" db="EMBL/GenBank/DDBJ databases">
        <title>Persicimonas caeni gen. nov., sp. nov., a predatory bacterium isolated from solar saltern.</title>
        <authorList>
            <person name="Wang S."/>
        </authorList>
    </citation>
    <scope>NUCLEOTIDE SEQUENCE [LARGE SCALE GENOMIC DNA]</scope>
    <source>
        <strain evidence="8 9">YN101</strain>
    </source>
</reference>
<feature type="binding site" evidence="6">
    <location>
        <position position="591"/>
    </location>
    <ligand>
        <name>Ca(2+)</name>
        <dbReference type="ChEBI" id="CHEBI:29108"/>
    </ligand>
</feature>
<evidence type="ECO:0000256" key="1">
    <source>
        <dbReference type="ARBA" id="ARBA00006586"/>
    </source>
</evidence>
<keyword evidence="2" id="KW-0732">Signal</keyword>
<keyword evidence="3" id="KW-0378">Hydrolase</keyword>
<protein>
    <recommendedName>
        <fullName evidence="10">Penicillin acylase family protein</fullName>
    </recommendedName>
</protein>
<evidence type="ECO:0000313" key="9">
    <source>
        <dbReference type="Proteomes" id="UP000315995"/>
    </source>
</evidence>
<dbReference type="InterPro" id="IPR002692">
    <property type="entry name" value="S45"/>
</dbReference>
<evidence type="ECO:0000256" key="2">
    <source>
        <dbReference type="ARBA" id="ARBA00022729"/>
    </source>
</evidence>
<accession>A0A4Y6PWD2</accession>
<dbReference type="InterPro" id="IPR043146">
    <property type="entry name" value="Penicillin_amidase_N_B-knob"/>
</dbReference>
<dbReference type="Proteomes" id="UP000315995">
    <property type="component" value="Chromosome"/>
</dbReference>
<dbReference type="OrthoDB" id="9760084at2"/>
<comment type="similarity">
    <text evidence="1">Belongs to the peptidase S45 family.</text>
</comment>
<comment type="cofactor">
    <cofactor evidence="6">
        <name>Ca(2+)</name>
        <dbReference type="ChEBI" id="CHEBI:29108"/>
    </cofactor>
    <text evidence="6">Binds 1 Ca(2+) ion per dimer.</text>
</comment>
<evidence type="ECO:0000256" key="6">
    <source>
        <dbReference type="PIRSR" id="PIRSR001227-2"/>
    </source>
</evidence>
<feature type="binding site" evidence="6">
    <location>
        <position position="409"/>
    </location>
    <ligand>
        <name>Ca(2+)</name>
        <dbReference type="ChEBI" id="CHEBI:29108"/>
    </ligand>
</feature>
<name>A0A4Y6PWD2_PERCE</name>
<dbReference type="GO" id="GO:0016811">
    <property type="term" value="F:hydrolase activity, acting on carbon-nitrogen (but not peptide) bonds, in linear amides"/>
    <property type="evidence" value="ECO:0007669"/>
    <property type="project" value="InterPro"/>
</dbReference>
<evidence type="ECO:0000256" key="4">
    <source>
        <dbReference type="ARBA" id="ARBA00023145"/>
    </source>
</evidence>
<evidence type="ECO:0008006" key="10">
    <source>
        <dbReference type="Google" id="ProtNLM"/>
    </source>
</evidence>
<organism evidence="8 9">
    <name type="scientific">Persicimonas caeni</name>
    <dbReference type="NCBI Taxonomy" id="2292766"/>
    <lineage>
        <taxon>Bacteria</taxon>
        <taxon>Deltaproteobacteria</taxon>
        <taxon>Bradymonadales</taxon>
        <taxon>Bradymonadaceae</taxon>
        <taxon>Persicimonas</taxon>
    </lineage>
</organism>
<feature type="active site" description="Nucleophile" evidence="5">
    <location>
        <position position="332"/>
    </location>
</feature>
<accession>A0A5B8YCX7</accession>
<feature type="region of interest" description="Disordered" evidence="7">
    <location>
        <begin position="678"/>
        <end position="697"/>
    </location>
</feature>
<dbReference type="AlphaFoldDB" id="A0A4Y6PWD2"/>
<evidence type="ECO:0000256" key="7">
    <source>
        <dbReference type="SAM" id="MobiDB-lite"/>
    </source>
</evidence>
<keyword evidence="6" id="KW-0106">Calcium</keyword>
<dbReference type="GO" id="GO:0017000">
    <property type="term" value="P:antibiotic biosynthetic process"/>
    <property type="evidence" value="ECO:0007669"/>
    <property type="project" value="InterPro"/>
</dbReference>
<dbReference type="CDD" id="cd03747">
    <property type="entry name" value="Ntn_PGA_like"/>
    <property type="match status" value="1"/>
</dbReference>
<keyword evidence="6" id="KW-0479">Metal-binding</keyword>
<dbReference type="InterPro" id="IPR043147">
    <property type="entry name" value="Penicillin_amidase_A-knob"/>
</dbReference>
<feature type="binding site" evidence="6">
    <location>
        <position position="412"/>
    </location>
    <ligand>
        <name>Ca(2+)</name>
        <dbReference type="ChEBI" id="CHEBI:29108"/>
    </ligand>
</feature>
<dbReference type="InterPro" id="IPR023343">
    <property type="entry name" value="Penicillin_amidase_dom1"/>
</dbReference>
<dbReference type="InterPro" id="IPR014395">
    <property type="entry name" value="Pen/GL7ACA/AHL_acylase"/>
</dbReference>